<gene>
    <name evidence="1" type="ORF">R3W88_001176</name>
</gene>
<evidence type="ECO:0000313" key="1">
    <source>
        <dbReference type="EMBL" id="KAK4737479.1"/>
    </source>
</evidence>
<sequence>MEQDIPNINQTKMIKFGDFEPIDVNNLLSLPILSDVASAGEGSTREDEEPVDDLDDWGWTLATHQSTKQHVREKMVRRPKTKTLIVHSKKKEIKVHHYQELWRPITLGEYLPNWCYTKFTCDGTKALCCNVDEKEAKDVTSSCASPKDALKSSPEVEIPLFDDIASGDVGLLNKMAKVAVGKAKVANKEDPKLGNPNKMPNVIGAFSSKKVTPILRFVPKAKEDKGHSLE</sequence>
<evidence type="ECO:0000313" key="2">
    <source>
        <dbReference type="Proteomes" id="UP001311915"/>
    </source>
</evidence>
<keyword evidence="2" id="KW-1185">Reference proteome</keyword>
<protein>
    <submittedName>
        <fullName evidence="1">Uncharacterized protein</fullName>
    </submittedName>
</protein>
<accession>A0AAV9MKE0</accession>
<dbReference type="EMBL" id="JAWPEI010000001">
    <property type="protein sequence ID" value="KAK4737479.1"/>
    <property type="molecule type" value="Genomic_DNA"/>
</dbReference>
<organism evidence="1 2">
    <name type="scientific">Solanum pinnatisectum</name>
    <name type="common">tansyleaf nightshade</name>
    <dbReference type="NCBI Taxonomy" id="50273"/>
    <lineage>
        <taxon>Eukaryota</taxon>
        <taxon>Viridiplantae</taxon>
        <taxon>Streptophyta</taxon>
        <taxon>Embryophyta</taxon>
        <taxon>Tracheophyta</taxon>
        <taxon>Spermatophyta</taxon>
        <taxon>Magnoliopsida</taxon>
        <taxon>eudicotyledons</taxon>
        <taxon>Gunneridae</taxon>
        <taxon>Pentapetalae</taxon>
        <taxon>asterids</taxon>
        <taxon>lamiids</taxon>
        <taxon>Solanales</taxon>
        <taxon>Solanaceae</taxon>
        <taxon>Solanoideae</taxon>
        <taxon>Solaneae</taxon>
        <taxon>Solanum</taxon>
    </lineage>
</organism>
<name>A0AAV9MKE0_9SOLN</name>
<dbReference type="AlphaFoldDB" id="A0AAV9MKE0"/>
<dbReference type="Proteomes" id="UP001311915">
    <property type="component" value="Unassembled WGS sequence"/>
</dbReference>
<comment type="caution">
    <text evidence="1">The sequence shown here is derived from an EMBL/GenBank/DDBJ whole genome shotgun (WGS) entry which is preliminary data.</text>
</comment>
<reference evidence="1 2" key="1">
    <citation type="submission" date="2023-10" db="EMBL/GenBank/DDBJ databases">
        <title>Genome-Wide Identification Analysis in wild type Solanum Pinnatisectum Reveals Some Genes Defensing Phytophthora Infestans.</title>
        <authorList>
            <person name="Sun C."/>
        </authorList>
    </citation>
    <scope>NUCLEOTIDE SEQUENCE [LARGE SCALE GENOMIC DNA]</scope>
    <source>
        <strain evidence="1">LQN</strain>
        <tissue evidence="1">Leaf</tissue>
    </source>
</reference>
<proteinExistence type="predicted"/>